<dbReference type="InterPro" id="IPR027268">
    <property type="entry name" value="Peptidase_M4/M1_CTD_sf"/>
</dbReference>
<dbReference type="PANTHER" id="PTHR45726:SF3">
    <property type="entry name" value="LEUKOTRIENE A-4 HYDROLASE"/>
    <property type="match status" value="1"/>
</dbReference>
<evidence type="ECO:0000256" key="1">
    <source>
        <dbReference type="PIRSR" id="PIRSR634015-1"/>
    </source>
</evidence>
<feature type="active site" description="Proton acceptor" evidence="1">
    <location>
        <position position="335"/>
    </location>
</feature>
<protein>
    <submittedName>
        <fullName evidence="4">Peptidase family M1</fullName>
    </submittedName>
</protein>
<comment type="cofactor">
    <cofactor evidence="2">
        <name>Zn(2+)</name>
        <dbReference type="ChEBI" id="CHEBI:29105"/>
    </cofactor>
    <text evidence="2">Binds 1 zinc ion per subunit.</text>
</comment>
<feature type="domain" description="Peptidase M1 membrane alanine aminopeptidase" evidence="3">
    <location>
        <begin position="272"/>
        <end position="478"/>
    </location>
</feature>
<dbReference type="Gene3D" id="2.60.40.1730">
    <property type="entry name" value="tricorn interacting facor f3 domain"/>
    <property type="match status" value="1"/>
</dbReference>
<evidence type="ECO:0000313" key="4">
    <source>
        <dbReference type="EMBL" id="SDF38192.1"/>
    </source>
</evidence>
<dbReference type="EMBL" id="FNBS01000011">
    <property type="protein sequence ID" value="SDF38192.1"/>
    <property type="molecule type" value="Genomic_DNA"/>
</dbReference>
<dbReference type="GO" id="GO:0008237">
    <property type="term" value="F:metallopeptidase activity"/>
    <property type="evidence" value="ECO:0007669"/>
    <property type="project" value="InterPro"/>
</dbReference>
<dbReference type="Pfam" id="PF01433">
    <property type="entry name" value="Peptidase_M1"/>
    <property type="match status" value="1"/>
</dbReference>
<sequence length="480" mass="55946">MKIKQKALLGLAIIVIIGLVLYLLPEESQLTSYTIEAKYDDQNKIIYATQTVKYINTNDIPLKEIYFHLYPNAFKTQENLPFTKGELPFAYPDGFQPGFIEIEKVTFDKDIPATYELEEPNEEILKINLPKELKKGETIEINMTYKVQIPPCRSRFGYGNNTVQIGNWYPILSVYDKNGWNNDPYYIFGDPFYSNIANYKVKLSVPKNMIVASTGEIKEEKNYGDSKELVIEAQKVRDFAMVLSTKFKIAEQQVDGIKVKSYYFTEGYGDKALKFAVDAIKFYNDYIGKYPYKQYSVVQTDFYMGGMEYPNLVMISKDLYTKANLFHLEYVIAHETAHQWWYGAVGNNQIKESWLDEGLTEYTTIMYIERYYGKATADEIYRLVIEGEFNKFLNTNSDISFAKTLADFKEWKEYTNIAYNKGAMVFYNLRNLVGDEEFKKVLQNYYDKYKYKIATTQDLIDVVDSVTGKDTGGFFQEWFY</sequence>
<evidence type="ECO:0000313" key="5">
    <source>
        <dbReference type="Proteomes" id="UP000183404"/>
    </source>
</evidence>
<accession>A0A1G7KLV2</accession>
<organism evidence="4 5">
    <name type="scientific">Thermoanaerobacter thermohydrosulfuricus</name>
    <name type="common">Clostridium thermohydrosulfuricum</name>
    <dbReference type="NCBI Taxonomy" id="1516"/>
    <lineage>
        <taxon>Bacteria</taxon>
        <taxon>Bacillati</taxon>
        <taxon>Bacillota</taxon>
        <taxon>Clostridia</taxon>
        <taxon>Thermoanaerobacterales</taxon>
        <taxon>Thermoanaerobacteraceae</taxon>
        <taxon>Thermoanaerobacter</taxon>
    </lineage>
</organism>
<reference evidence="4 5" key="1">
    <citation type="submission" date="2016-10" db="EMBL/GenBank/DDBJ databases">
        <authorList>
            <person name="de Groot N.N."/>
        </authorList>
    </citation>
    <scope>NUCLEOTIDE SEQUENCE [LARGE SCALE GENOMIC DNA]</scope>
    <source>
        <strain evidence="4 5">DSM 569</strain>
    </source>
</reference>
<feature type="active site" description="Proton donor" evidence="1">
    <location>
        <position position="419"/>
    </location>
</feature>
<keyword evidence="2" id="KW-0862">Zinc</keyword>
<dbReference type="SUPFAM" id="SSF55486">
    <property type="entry name" value="Metalloproteases ('zincins'), catalytic domain"/>
    <property type="match status" value="1"/>
</dbReference>
<keyword evidence="2" id="KW-0479">Metal-binding</keyword>
<feature type="binding site" evidence="2">
    <location>
        <position position="357"/>
    </location>
    <ligand>
        <name>Zn(2+)</name>
        <dbReference type="ChEBI" id="CHEBI:29105"/>
        <note>catalytic</note>
    </ligand>
</feature>
<evidence type="ECO:0000259" key="3">
    <source>
        <dbReference type="Pfam" id="PF01433"/>
    </source>
</evidence>
<dbReference type="PANTHER" id="PTHR45726">
    <property type="entry name" value="LEUKOTRIENE A-4 HYDROLASE"/>
    <property type="match status" value="1"/>
</dbReference>
<dbReference type="InterPro" id="IPR014782">
    <property type="entry name" value="Peptidase_M1_dom"/>
</dbReference>
<feature type="binding site" evidence="2">
    <location>
        <position position="334"/>
    </location>
    <ligand>
        <name>Zn(2+)</name>
        <dbReference type="ChEBI" id="CHEBI:29105"/>
        <note>catalytic</note>
    </ligand>
</feature>
<feature type="binding site" evidence="2">
    <location>
        <position position="338"/>
    </location>
    <ligand>
        <name>Zn(2+)</name>
        <dbReference type="ChEBI" id="CHEBI:29105"/>
        <note>catalytic</note>
    </ligand>
</feature>
<gene>
    <name evidence="4" type="ORF">SAMN04244560_00659</name>
</gene>
<dbReference type="InterPro" id="IPR042097">
    <property type="entry name" value="Aminopeptidase_N-like_N_sf"/>
</dbReference>
<dbReference type="RefSeq" id="WP_003870742.1">
    <property type="nucleotide sequence ID" value="NZ_FNBS01000011.1"/>
</dbReference>
<dbReference type="InterPro" id="IPR034015">
    <property type="entry name" value="M1_LTA4H"/>
</dbReference>
<dbReference type="AlphaFoldDB" id="A0A1G7KLV2"/>
<name>A0A1G7KLV2_THETY</name>
<dbReference type="Proteomes" id="UP000183404">
    <property type="component" value="Unassembled WGS sequence"/>
</dbReference>
<dbReference type="Gene3D" id="1.10.390.10">
    <property type="entry name" value="Neutral Protease Domain 2"/>
    <property type="match status" value="1"/>
</dbReference>
<proteinExistence type="predicted"/>
<evidence type="ECO:0000256" key="2">
    <source>
        <dbReference type="PIRSR" id="PIRSR634015-3"/>
    </source>
</evidence>
<dbReference type="CDD" id="cd09604">
    <property type="entry name" value="M1_APN_like"/>
    <property type="match status" value="1"/>
</dbReference>
<dbReference type="SUPFAM" id="SSF63737">
    <property type="entry name" value="Leukotriene A4 hydrolase N-terminal domain"/>
    <property type="match status" value="1"/>
</dbReference>
<dbReference type="GO" id="GO:0008270">
    <property type="term" value="F:zinc ion binding"/>
    <property type="evidence" value="ECO:0007669"/>
    <property type="project" value="InterPro"/>
</dbReference>